<dbReference type="SUPFAM" id="SSF52540">
    <property type="entry name" value="P-loop containing nucleoside triphosphate hydrolases"/>
    <property type="match status" value="1"/>
</dbReference>
<feature type="domain" description="ABC transporter" evidence="9">
    <location>
        <begin position="16"/>
        <end position="241"/>
    </location>
</feature>
<dbReference type="Gene3D" id="3.40.50.300">
    <property type="entry name" value="P-loop containing nucleotide triphosphate hydrolases"/>
    <property type="match status" value="1"/>
</dbReference>
<keyword evidence="3" id="KW-0813">Transport</keyword>
<dbReference type="RefSeq" id="WP_012895849.1">
    <property type="nucleotide sequence ID" value="NC_013642.1"/>
</dbReference>
<accession>D2C5P1</accession>
<evidence type="ECO:0000256" key="4">
    <source>
        <dbReference type="ARBA" id="ARBA00022475"/>
    </source>
</evidence>
<evidence type="ECO:0000259" key="9">
    <source>
        <dbReference type="PROSITE" id="PS50893"/>
    </source>
</evidence>
<name>D2C5P1_THEP2</name>
<evidence type="ECO:0000256" key="7">
    <source>
        <dbReference type="ARBA" id="ARBA00022967"/>
    </source>
</evidence>
<dbReference type="InterPro" id="IPR027417">
    <property type="entry name" value="P-loop_NTPase"/>
</dbReference>
<dbReference type="GO" id="GO:0005524">
    <property type="term" value="F:ATP binding"/>
    <property type="evidence" value="ECO:0007669"/>
    <property type="project" value="UniProtKB-KW"/>
</dbReference>
<dbReference type="PROSITE" id="PS00211">
    <property type="entry name" value="ABC_TRANSPORTER_1"/>
    <property type="match status" value="1"/>
</dbReference>
<evidence type="ECO:0000256" key="1">
    <source>
        <dbReference type="ARBA" id="ARBA00004236"/>
    </source>
</evidence>
<dbReference type="InterPro" id="IPR003593">
    <property type="entry name" value="AAA+_ATPase"/>
</dbReference>
<evidence type="ECO:0000256" key="5">
    <source>
        <dbReference type="ARBA" id="ARBA00022741"/>
    </source>
</evidence>
<evidence type="ECO:0000256" key="2">
    <source>
        <dbReference type="ARBA" id="ARBA00005417"/>
    </source>
</evidence>
<dbReference type="EMBL" id="CP001839">
    <property type="protein sequence ID" value="ADA66277.1"/>
    <property type="molecule type" value="Genomic_DNA"/>
</dbReference>
<evidence type="ECO:0000313" key="11">
    <source>
        <dbReference type="Proteomes" id="UP000000940"/>
    </source>
</evidence>
<evidence type="ECO:0000256" key="6">
    <source>
        <dbReference type="ARBA" id="ARBA00022840"/>
    </source>
</evidence>
<keyword evidence="11" id="KW-1185">Reference proteome</keyword>
<keyword evidence="6" id="KW-0067">ATP-binding</keyword>
<dbReference type="AlphaFoldDB" id="D2C5P1"/>
<protein>
    <submittedName>
        <fullName evidence="10">ABC transporter related protein</fullName>
    </submittedName>
</protein>
<organism evidence="10 11">
    <name type="scientific">Thermotoga petrophila (strain ATCC BAA-489 / DSM 13996 / JCM 10882 / RKU-10)</name>
    <name type="common">Thermotoga naphthophila</name>
    <dbReference type="NCBI Taxonomy" id="590168"/>
    <lineage>
        <taxon>Bacteria</taxon>
        <taxon>Thermotogati</taxon>
        <taxon>Thermotogota</taxon>
        <taxon>Thermotogae</taxon>
        <taxon>Thermotogales</taxon>
        <taxon>Thermotogaceae</taxon>
        <taxon>Thermotoga</taxon>
    </lineage>
</organism>
<dbReference type="KEGG" id="tnp:Tnap_0172"/>
<dbReference type="FunFam" id="3.40.50.300:FF:000589">
    <property type="entry name" value="ABC transporter, ATP-binding subunit"/>
    <property type="match status" value="1"/>
</dbReference>
<evidence type="ECO:0000256" key="3">
    <source>
        <dbReference type="ARBA" id="ARBA00022448"/>
    </source>
</evidence>
<dbReference type="InterPro" id="IPR050763">
    <property type="entry name" value="ABC_transporter_ATP-binding"/>
</dbReference>
<evidence type="ECO:0000313" key="10">
    <source>
        <dbReference type="EMBL" id="ADA66277.1"/>
    </source>
</evidence>
<reference evidence="10 11" key="1">
    <citation type="submission" date="2009-12" db="EMBL/GenBank/DDBJ databases">
        <title>Complete sequence of Thermotoga petrophila RKU-1.</title>
        <authorList>
            <consortium name="US DOE Joint Genome Institute"/>
            <person name="Lucas S."/>
            <person name="Copeland A."/>
            <person name="Lapidus A."/>
            <person name="Glavina del Rio T."/>
            <person name="Dalin E."/>
            <person name="Tice H."/>
            <person name="Bruce D."/>
            <person name="Goodwin L."/>
            <person name="Pitluck S."/>
            <person name="Munk A.C."/>
            <person name="Brettin T."/>
            <person name="Detter J.C."/>
            <person name="Han C."/>
            <person name="Tapia R."/>
            <person name="Larimer F."/>
            <person name="Land M."/>
            <person name="Hauser L."/>
            <person name="Kyrpides N."/>
            <person name="Mikhailova N."/>
            <person name="Nelson K.E."/>
            <person name="Gogarten J.P."/>
            <person name="Noll K.M."/>
        </authorList>
    </citation>
    <scope>NUCLEOTIDE SEQUENCE [LARGE SCALE GENOMIC DNA]</scope>
    <source>
        <strain evidence="11">ATCC BAA-489 / DSM 13996 / JCM 10882 / RKU-10</strain>
    </source>
</reference>
<proteinExistence type="inferred from homology"/>
<sequence>MYGSITFKGGFFLEILKVVDLKKHYGDVKAVDGISFTVERGTVFSFLGPNGAGKTTTVEILESLRKKDSGEIYYFGERKDVLDRETKRKIGVCLQKSAFFENLTVWETLKLFRGLYGTGLDLKEVMGLFSLENIEKKMVKTLSGGQLQRLAVAVAFINDPEIVFLDEPTTGLDPQARRQIWDTIEHFKNLGKTIFLTTHYMEEAERLSDHVCIIDHGKIIAEGTPSSLISSSGLKTVVEFDCDQDVNVRYLEKKENHYVVETDAPEELIKDLLKNWNVSNIVIRKPNLEDVFLKLTGRDLRE</sequence>
<dbReference type="PROSITE" id="PS50893">
    <property type="entry name" value="ABC_TRANSPORTER_2"/>
    <property type="match status" value="1"/>
</dbReference>
<dbReference type="GO" id="GO:0016887">
    <property type="term" value="F:ATP hydrolysis activity"/>
    <property type="evidence" value="ECO:0007669"/>
    <property type="project" value="InterPro"/>
</dbReference>
<dbReference type="Pfam" id="PF00005">
    <property type="entry name" value="ABC_tran"/>
    <property type="match status" value="1"/>
</dbReference>
<comment type="similarity">
    <text evidence="2">Belongs to the ABC transporter superfamily.</text>
</comment>
<keyword evidence="8" id="KW-0472">Membrane</keyword>
<dbReference type="SMART" id="SM00382">
    <property type="entry name" value="AAA"/>
    <property type="match status" value="1"/>
</dbReference>
<dbReference type="PANTHER" id="PTHR42711">
    <property type="entry name" value="ABC TRANSPORTER ATP-BINDING PROTEIN"/>
    <property type="match status" value="1"/>
</dbReference>
<dbReference type="InterPro" id="IPR017871">
    <property type="entry name" value="ABC_transporter-like_CS"/>
</dbReference>
<keyword evidence="7" id="KW-1278">Translocase</keyword>
<dbReference type="HOGENOM" id="CLU_000604_1_2_0"/>
<dbReference type="InterPro" id="IPR003439">
    <property type="entry name" value="ABC_transporter-like_ATP-bd"/>
</dbReference>
<evidence type="ECO:0000256" key="8">
    <source>
        <dbReference type="ARBA" id="ARBA00023136"/>
    </source>
</evidence>
<gene>
    <name evidence="10" type="ordered locus">Tnap_0172</name>
</gene>
<keyword evidence="4" id="KW-1003">Cell membrane</keyword>
<dbReference type="Proteomes" id="UP000000940">
    <property type="component" value="Chromosome"/>
</dbReference>
<comment type="subcellular location">
    <subcellularLocation>
        <location evidence="1">Cell membrane</location>
    </subcellularLocation>
</comment>
<dbReference type="GO" id="GO:0005886">
    <property type="term" value="C:plasma membrane"/>
    <property type="evidence" value="ECO:0007669"/>
    <property type="project" value="UniProtKB-SubCell"/>
</dbReference>
<keyword evidence="5" id="KW-0547">Nucleotide-binding</keyword>
<dbReference type="PANTHER" id="PTHR42711:SF5">
    <property type="entry name" value="ABC TRANSPORTER ATP-BINDING PROTEIN NATA"/>
    <property type="match status" value="1"/>
</dbReference>